<dbReference type="InterPro" id="IPR022215">
    <property type="entry name" value="SteA-like_C"/>
</dbReference>
<evidence type="ECO:0000313" key="8">
    <source>
        <dbReference type="EMBL" id="GEC87077.1"/>
    </source>
</evidence>
<keyword evidence="9" id="KW-1185">Reference proteome</keyword>
<dbReference type="GO" id="GO:0005524">
    <property type="term" value="F:ATP binding"/>
    <property type="evidence" value="ECO:0007669"/>
    <property type="project" value="UniProtKB-KW"/>
</dbReference>
<reference evidence="8 10" key="3">
    <citation type="submission" date="2019-06" db="EMBL/GenBank/DDBJ databases">
        <title>Whole genome shotgun sequence of Corynebacterium variabile NBRC 15286.</title>
        <authorList>
            <person name="Hosoyama A."/>
            <person name="Uohara A."/>
            <person name="Ohji S."/>
            <person name="Ichikawa N."/>
        </authorList>
    </citation>
    <scope>NUCLEOTIDE SEQUENCE [LARGE SCALE GENOMIC DNA]</scope>
    <source>
        <strain evidence="8 10">NBRC 15286</strain>
    </source>
</reference>
<dbReference type="AlphaFoldDB" id="A0A120N4Z3"/>
<name>A0A120N4Z3_9CORY</name>
<evidence type="ECO:0000313" key="10">
    <source>
        <dbReference type="Proteomes" id="UP000319986"/>
    </source>
</evidence>
<keyword evidence="1" id="KW-0808">Transferase</keyword>
<accession>A0A120N4Z3</accession>
<dbReference type="GO" id="GO:0009229">
    <property type="term" value="P:thiamine diphosphate biosynthetic process"/>
    <property type="evidence" value="ECO:0007669"/>
    <property type="project" value="InterPro"/>
</dbReference>
<gene>
    <name evidence="8" type="ORF">CVA01_23910</name>
    <name evidence="7" type="ORF">CVAR292_02824</name>
</gene>
<protein>
    <submittedName>
        <fullName evidence="8">Thiamine pyrophosphokinase</fullName>
    </submittedName>
    <submittedName>
        <fullName evidence="7">Uncharacterized membrane-anchored protein conserved in bacteria</fullName>
    </submittedName>
</protein>
<keyword evidence="5" id="KW-1133">Transmembrane helix</keyword>
<proteinExistence type="predicted"/>
<dbReference type="EMBL" id="BJNT01000019">
    <property type="protein sequence ID" value="GEC87077.1"/>
    <property type="molecule type" value="Genomic_DNA"/>
</dbReference>
<keyword evidence="4" id="KW-0067">ATP-binding</keyword>
<keyword evidence="5" id="KW-0812">Transmembrane</keyword>
<dbReference type="GO" id="GO:0004788">
    <property type="term" value="F:thiamine diphosphokinase activity"/>
    <property type="evidence" value="ECO:0007669"/>
    <property type="project" value="InterPro"/>
</dbReference>
<dbReference type="Proteomes" id="UP000182498">
    <property type="component" value="Unassembled WGS sequence"/>
</dbReference>
<evidence type="ECO:0000256" key="1">
    <source>
        <dbReference type="ARBA" id="ARBA00022679"/>
    </source>
</evidence>
<keyword evidence="2" id="KW-0547">Nucleotide-binding</keyword>
<evidence type="ECO:0000256" key="5">
    <source>
        <dbReference type="SAM" id="Phobius"/>
    </source>
</evidence>
<evidence type="ECO:0000256" key="4">
    <source>
        <dbReference type="ARBA" id="ARBA00022840"/>
    </source>
</evidence>
<dbReference type="SUPFAM" id="SSF63999">
    <property type="entry name" value="Thiamin pyrophosphokinase, catalytic domain"/>
    <property type="match status" value="1"/>
</dbReference>
<evidence type="ECO:0000259" key="6">
    <source>
        <dbReference type="Pfam" id="PF12555"/>
    </source>
</evidence>
<dbReference type="InterPro" id="IPR036759">
    <property type="entry name" value="TPK_catalytic_sf"/>
</dbReference>
<dbReference type="Proteomes" id="UP000319986">
    <property type="component" value="Unassembled WGS sequence"/>
</dbReference>
<dbReference type="NCBIfam" id="NF040608">
    <property type="entry name" value="division_SteA"/>
    <property type="match status" value="1"/>
</dbReference>
<feature type="domain" description="SteA-like C-terminal" evidence="6">
    <location>
        <begin position="337"/>
        <end position="389"/>
    </location>
</feature>
<reference evidence="7" key="1">
    <citation type="submission" date="2015-11" db="EMBL/GenBank/DDBJ databases">
        <authorList>
            <person name="Zhang Y."/>
            <person name="Guo Z."/>
        </authorList>
    </citation>
    <scope>NUCLEOTIDE SEQUENCE [LARGE SCALE GENOMIC DNA]</scope>
    <source>
        <strain evidence="7">Mu292</strain>
    </source>
</reference>
<sequence>MSTMIFSRTDDTPGIHGHTRDCTGAKGSSTLAKLGEGDIVVIDAPDINRALAQKLIDAKVAGVVNTAAFTTGNVPNFGPQMLLDAGVTLVENADPALPGKTKNGKKGRLDDGKIFYGDRSIGKGEILDEDTARTRFLDAREALVDHMEALSGNTAEFVSTEAPLLIDGLGVPEVEVDMDDRKVLIVSPDPELESKLKALRYFIREYDPVLIGVDQAVDELVRHGYRPSVIIGDPELISSDNLRSGATVILPADPDGHAAGLERIQDLGVGAMTFPAATRDATDLALLLAEYHGASMVVNLGPTVDLERIFDTASAPDTPSSMLSRLKVGSRFVDSSAVAELYRVSRSGGGWLWAILGIIAAVVVIILIAGLSGSEGFVDNLIDSWNNIATKFQDLFS</sequence>
<reference evidence="9" key="2">
    <citation type="submission" date="2015-11" db="EMBL/GenBank/DDBJ databases">
        <authorList>
            <person name="Dugat-Bony E."/>
        </authorList>
    </citation>
    <scope>NUCLEOTIDE SEQUENCE [LARGE SCALE GENOMIC DNA]</scope>
    <source>
        <strain evidence="9">Mu292</strain>
    </source>
</reference>
<feature type="transmembrane region" description="Helical" evidence="5">
    <location>
        <begin position="351"/>
        <end position="371"/>
    </location>
</feature>
<evidence type="ECO:0000313" key="9">
    <source>
        <dbReference type="Proteomes" id="UP000182498"/>
    </source>
</evidence>
<dbReference type="RefSeq" id="WP_014009814.1">
    <property type="nucleotide sequence ID" value="NZ_BJNT01000019.1"/>
</dbReference>
<dbReference type="InterPro" id="IPR047795">
    <property type="entry name" value="Put_SteA-like"/>
</dbReference>
<evidence type="ECO:0000256" key="3">
    <source>
        <dbReference type="ARBA" id="ARBA00022777"/>
    </source>
</evidence>
<dbReference type="OMA" id="MIVGDMD"/>
<dbReference type="GeneID" id="82888491"/>
<dbReference type="EMBL" id="FAUH01000026">
    <property type="protein sequence ID" value="CUU67461.1"/>
    <property type="molecule type" value="Genomic_DNA"/>
</dbReference>
<dbReference type="OrthoDB" id="5169996at2"/>
<dbReference type="Pfam" id="PF12555">
    <property type="entry name" value="SteA-like_C"/>
    <property type="match status" value="1"/>
</dbReference>
<evidence type="ECO:0000256" key="2">
    <source>
        <dbReference type="ARBA" id="ARBA00022741"/>
    </source>
</evidence>
<organism evidence="7 9">
    <name type="scientific">Corynebacterium variabile</name>
    <dbReference type="NCBI Taxonomy" id="1727"/>
    <lineage>
        <taxon>Bacteria</taxon>
        <taxon>Bacillati</taxon>
        <taxon>Actinomycetota</taxon>
        <taxon>Actinomycetes</taxon>
        <taxon>Mycobacteriales</taxon>
        <taxon>Corynebacteriaceae</taxon>
        <taxon>Corynebacterium</taxon>
    </lineage>
</organism>
<evidence type="ECO:0000313" key="7">
    <source>
        <dbReference type="EMBL" id="CUU67461.1"/>
    </source>
</evidence>
<keyword evidence="5" id="KW-0472">Membrane</keyword>
<dbReference type="GO" id="GO:0016301">
    <property type="term" value="F:kinase activity"/>
    <property type="evidence" value="ECO:0007669"/>
    <property type="project" value="UniProtKB-KW"/>
</dbReference>
<keyword evidence="3 8" id="KW-0418">Kinase</keyword>